<sequence>MAINKTSAIDLNVPAKVLPVSVTSQTPDEQWAYDDGLGDTWWSGGSNPKSFRWELTMTVTSINHGSHLTRTPRKFDGFDVTVGDYIAGATDGRALQIVSISSKSATTVVCKVED</sequence>
<accession>A0A382TZT9</accession>
<dbReference type="AlphaFoldDB" id="A0A382TZT9"/>
<organism evidence="1">
    <name type="scientific">marine metagenome</name>
    <dbReference type="NCBI Taxonomy" id="408172"/>
    <lineage>
        <taxon>unclassified sequences</taxon>
        <taxon>metagenomes</taxon>
        <taxon>ecological metagenomes</taxon>
    </lineage>
</organism>
<reference evidence="1" key="1">
    <citation type="submission" date="2018-05" db="EMBL/GenBank/DDBJ databases">
        <authorList>
            <person name="Lanie J.A."/>
            <person name="Ng W.-L."/>
            <person name="Kazmierczak K.M."/>
            <person name="Andrzejewski T.M."/>
            <person name="Davidsen T.M."/>
            <person name="Wayne K.J."/>
            <person name="Tettelin H."/>
            <person name="Glass J.I."/>
            <person name="Rusch D."/>
            <person name="Podicherti R."/>
            <person name="Tsui H.-C.T."/>
            <person name="Winkler M.E."/>
        </authorList>
    </citation>
    <scope>NUCLEOTIDE SEQUENCE</scope>
</reference>
<evidence type="ECO:0000313" key="1">
    <source>
        <dbReference type="EMBL" id="SVD27513.1"/>
    </source>
</evidence>
<dbReference type="EMBL" id="UINC01140390">
    <property type="protein sequence ID" value="SVD27513.1"/>
    <property type="molecule type" value="Genomic_DNA"/>
</dbReference>
<feature type="non-terminal residue" evidence="1">
    <location>
        <position position="114"/>
    </location>
</feature>
<gene>
    <name evidence="1" type="ORF">METZ01_LOCUS380367</name>
</gene>
<protein>
    <submittedName>
        <fullName evidence="1">Uncharacterized protein</fullName>
    </submittedName>
</protein>
<proteinExistence type="predicted"/>
<name>A0A382TZT9_9ZZZZ</name>